<reference evidence="1" key="1">
    <citation type="submission" date="2021-06" db="EMBL/GenBank/DDBJ databases">
        <title>Comparative genomics, transcriptomics and evolutionary studies reveal genomic signatures of adaptation to plant cell wall in hemibiotrophic fungi.</title>
        <authorList>
            <consortium name="DOE Joint Genome Institute"/>
            <person name="Baroncelli R."/>
            <person name="Diaz J.F."/>
            <person name="Benocci T."/>
            <person name="Peng M."/>
            <person name="Battaglia E."/>
            <person name="Haridas S."/>
            <person name="Andreopoulos W."/>
            <person name="Labutti K."/>
            <person name="Pangilinan J."/>
            <person name="Floch G.L."/>
            <person name="Makela M.R."/>
            <person name="Henrissat B."/>
            <person name="Grigoriev I.V."/>
            <person name="Crouch J.A."/>
            <person name="De Vries R.P."/>
            <person name="Sukno S.A."/>
            <person name="Thon M.R."/>
        </authorList>
    </citation>
    <scope>NUCLEOTIDE SEQUENCE</scope>
    <source>
        <strain evidence="1">CBS 193.32</strain>
    </source>
</reference>
<dbReference type="Proteomes" id="UP001224890">
    <property type="component" value="Unassembled WGS sequence"/>
</dbReference>
<keyword evidence="2" id="KW-1185">Reference proteome</keyword>
<organism evidence="1 2">
    <name type="scientific">Colletotrichum godetiae</name>
    <dbReference type="NCBI Taxonomy" id="1209918"/>
    <lineage>
        <taxon>Eukaryota</taxon>
        <taxon>Fungi</taxon>
        <taxon>Dikarya</taxon>
        <taxon>Ascomycota</taxon>
        <taxon>Pezizomycotina</taxon>
        <taxon>Sordariomycetes</taxon>
        <taxon>Hypocreomycetidae</taxon>
        <taxon>Glomerellales</taxon>
        <taxon>Glomerellaceae</taxon>
        <taxon>Colletotrichum</taxon>
        <taxon>Colletotrichum acutatum species complex</taxon>
    </lineage>
</organism>
<dbReference type="EMBL" id="JAHMHR010000006">
    <property type="protein sequence ID" value="KAK1690356.1"/>
    <property type="molecule type" value="Genomic_DNA"/>
</dbReference>
<protein>
    <submittedName>
        <fullName evidence="1">Uncharacterized protein</fullName>
    </submittedName>
</protein>
<comment type="caution">
    <text evidence="1">The sequence shown here is derived from an EMBL/GenBank/DDBJ whole genome shotgun (WGS) entry which is preliminary data.</text>
</comment>
<proteinExistence type="predicted"/>
<name>A0AAJ0F073_9PEZI</name>
<dbReference type="AlphaFoldDB" id="A0AAJ0F073"/>
<sequence>MASCKRERAQNHPRLLPKDRDWLAGSPREYELPYGYLPKYFVPTYLPPRPHQDFTLLCLLTTSPPHTRKTHQDLALDRDPDPVPLSPQSSLLELEIVFALPTWAQETEQPPITPDLVFNLRSIRTYLALLSPPLRPPILPTATLLSRRKAVSGSRPLAIQTPSRIPTLCFPTEHMSSPTSLSAPYLTSGLGPGRTRHTDANAAADADGMPVESILYLLLQHKSRIVPFGLLTRRAVPAFNTPKETNRPPSTDAVIAASICTPRQAGRCFVSHQTRQKGPAKLLLSAACGLR</sequence>
<gene>
    <name evidence="1" type="ORF">BDP55DRAFT_628039</name>
</gene>
<dbReference type="RefSeq" id="XP_060434051.1">
    <property type="nucleotide sequence ID" value="XM_060571841.1"/>
</dbReference>
<evidence type="ECO:0000313" key="1">
    <source>
        <dbReference type="EMBL" id="KAK1690356.1"/>
    </source>
</evidence>
<accession>A0AAJ0F073</accession>
<evidence type="ECO:0000313" key="2">
    <source>
        <dbReference type="Proteomes" id="UP001224890"/>
    </source>
</evidence>
<dbReference type="GeneID" id="85456367"/>